<keyword evidence="1" id="KW-0413">Isomerase</keyword>
<name>A0A557SZ12_9ARCH</name>
<comment type="caution">
    <text evidence="1">The sequence shown here is derived from an EMBL/GenBank/DDBJ whole genome shotgun (WGS) entry which is preliminary data.</text>
</comment>
<dbReference type="AlphaFoldDB" id="A0A557SZ12"/>
<sequence>MTLNIGCSGWSYEGWKDNFYPKKMENKEYLSYYSKFFRFVEIDSTYYHIPSRSTVRGWKDKTPTDFRFSLKFPKVITHEKKLEDVTKPLSILFYALEPLIDKTLTLLIQLPPFLSESKGFNPLQDMVRHLDKRFRYSLEVRHSSWFIDNVYDFLKENNISLVWSVRDELEPPSILTSDQVYIRFIGDRSISEMDFGKIVKNRRNEMLEYVKQVRDFQNENSSIRDVLIAFNNHFAGFGPQSVNDFLKLMNMSEIDWRTELESYENNSSRSNGRYQSSLSDFPK</sequence>
<organism evidence="1 2">
    <name type="scientific">Candidatus Nitrosocosmicus arcticus</name>
    <dbReference type="NCBI Taxonomy" id="2035267"/>
    <lineage>
        <taxon>Archaea</taxon>
        <taxon>Nitrososphaerota</taxon>
        <taxon>Nitrososphaeria</taxon>
        <taxon>Nitrososphaerales</taxon>
        <taxon>Nitrososphaeraceae</taxon>
        <taxon>Candidatus Nitrosocosmicus</taxon>
    </lineage>
</organism>
<protein>
    <submittedName>
        <fullName evidence="1">Sugar isomerase related protein</fullName>
    </submittedName>
</protein>
<dbReference type="Gene3D" id="3.20.20.410">
    <property type="entry name" value="Protein of unknown function UPF0759"/>
    <property type="match status" value="1"/>
</dbReference>
<dbReference type="GO" id="GO:0016853">
    <property type="term" value="F:isomerase activity"/>
    <property type="evidence" value="ECO:0007669"/>
    <property type="project" value="UniProtKB-KW"/>
</dbReference>
<reference evidence="1 2" key="1">
    <citation type="journal article" date="2019" name="Front. Microbiol.">
        <title>Ammonia Oxidation by the Arctic Terrestrial Thaumarchaeote Candidatus Nitrosocosmicus arcticus Is Stimulated by Increasing Temperatures.</title>
        <authorList>
            <person name="Alves R.J.E."/>
            <person name="Kerou M."/>
            <person name="Zappe A."/>
            <person name="Bittner R."/>
            <person name="Abby S.S."/>
            <person name="Schmidt H.A."/>
            <person name="Pfeifer K."/>
            <person name="Schleper C."/>
        </authorList>
    </citation>
    <scope>NUCLEOTIDE SEQUENCE [LARGE SCALE GENOMIC DNA]</scope>
    <source>
        <strain evidence="1 2">Kfb</strain>
    </source>
</reference>
<evidence type="ECO:0000313" key="1">
    <source>
        <dbReference type="EMBL" id="TVP41847.1"/>
    </source>
</evidence>
<evidence type="ECO:0000313" key="2">
    <source>
        <dbReference type="Proteomes" id="UP000315289"/>
    </source>
</evidence>
<dbReference type="RefSeq" id="WP_144728395.1">
    <property type="nucleotide sequence ID" value="NZ_ML675578.1"/>
</dbReference>
<accession>A0A557SZ12</accession>
<keyword evidence="2" id="KW-1185">Reference proteome</keyword>
<dbReference type="OrthoDB" id="35747at2157"/>
<dbReference type="PANTHER" id="PTHR30348">
    <property type="entry name" value="UNCHARACTERIZED PROTEIN YECE"/>
    <property type="match status" value="1"/>
</dbReference>
<gene>
    <name evidence="1" type="ORF">NARC_10253</name>
</gene>
<dbReference type="SUPFAM" id="SSF117396">
    <property type="entry name" value="TM1631-like"/>
    <property type="match status" value="1"/>
</dbReference>
<dbReference type="InterPro" id="IPR036520">
    <property type="entry name" value="UPF0759_sf"/>
</dbReference>
<dbReference type="InterPro" id="IPR002763">
    <property type="entry name" value="DUF72"/>
</dbReference>
<dbReference type="Pfam" id="PF01904">
    <property type="entry name" value="DUF72"/>
    <property type="match status" value="1"/>
</dbReference>
<dbReference type="PANTHER" id="PTHR30348:SF4">
    <property type="entry name" value="DUF72 DOMAIN-CONTAINING PROTEIN"/>
    <property type="match status" value="1"/>
</dbReference>
<proteinExistence type="predicted"/>
<dbReference type="EMBL" id="VOAH01000001">
    <property type="protein sequence ID" value="TVP41847.1"/>
    <property type="molecule type" value="Genomic_DNA"/>
</dbReference>
<dbReference type="Proteomes" id="UP000315289">
    <property type="component" value="Unassembled WGS sequence"/>
</dbReference>